<evidence type="ECO:0000313" key="1">
    <source>
        <dbReference type="EMBL" id="KAL3585104.1"/>
    </source>
</evidence>
<evidence type="ECO:0000313" key="2">
    <source>
        <dbReference type="Proteomes" id="UP000309997"/>
    </source>
</evidence>
<proteinExistence type="predicted"/>
<gene>
    <name evidence="1" type="ORF">D5086_011971</name>
</gene>
<accession>A0ACC4C3N7</accession>
<keyword evidence="2" id="KW-1185">Reference proteome</keyword>
<name>A0ACC4C3N7_POPAL</name>
<dbReference type="EMBL" id="RCHU02000006">
    <property type="protein sequence ID" value="KAL3585104.1"/>
    <property type="molecule type" value="Genomic_DNA"/>
</dbReference>
<reference evidence="1 2" key="1">
    <citation type="journal article" date="2024" name="Plant Biotechnol. J.">
        <title>Genome and CRISPR/Cas9 system of a widespread forest tree (Populus alba) in the world.</title>
        <authorList>
            <person name="Liu Y.J."/>
            <person name="Jiang P.F."/>
            <person name="Han X.M."/>
            <person name="Li X.Y."/>
            <person name="Wang H.M."/>
            <person name="Wang Y.J."/>
            <person name="Wang X.X."/>
            <person name="Zeng Q.Y."/>
        </authorList>
    </citation>
    <scope>NUCLEOTIDE SEQUENCE [LARGE SCALE GENOMIC DNA]</scope>
    <source>
        <strain evidence="2">cv. PAL-ZL1</strain>
    </source>
</reference>
<organism evidence="1 2">
    <name type="scientific">Populus alba</name>
    <name type="common">White poplar</name>
    <dbReference type="NCBI Taxonomy" id="43335"/>
    <lineage>
        <taxon>Eukaryota</taxon>
        <taxon>Viridiplantae</taxon>
        <taxon>Streptophyta</taxon>
        <taxon>Embryophyta</taxon>
        <taxon>Tracheophyta</taxon>
        <taxon>Spermatophyta</taxon>
        <taxon>Magnoliopsida</taxon>
        <taxon>eudicotyledons</taxon>
        <taxon>Gunneridae</taxon>
        <taxon>Pentapetalae</taxon>
        <taxon>rosids</taxon>
        <taxon>fabids</taxon>
        <taxon>Malpighiales</taxon>
        <taxon>Salicaceae</taxon>
        <taxon>Saliceae</taxon>
        <taxon>Populus</taxon>
    </lineage>
</organism>
<protein>
    <submittedName>
        <fullName evidence="1">Uncharacterized protein</fullName>
    </submittedName>
</protein>
<sequence>MASKLCSSPSSLYKRLCNISSSSSRDSKSRNLNNNFYHSSKINTLSSQSRATSLQITNVSLQDEEIPRQETSKDSNFKGKTGSSSKSYIWVNPKSSRASILRKSSYDAKYTSLVNAAKYLNSCSPNKDDVFNVLSELDGKLLEQDAVVILNNMSNPDTALLALKKGRDLDKAEKLFDEMLERGVKPDNFTFSTIISCARLCNLADKAVEWFEKMPSFGLEPDDVTFSTMIDSYGRAGNVEKALSLYDRARTGGVAARCNDVLYID</sequence>
<dbReference type="Proteomes" id="UP000309997">
    <property type="component" value="Unassembled WGS sequence"/>
</dbReference>
<comment type="caution">
    <text evidence="1">The sequence shown here is derived from an EMBL/GenBank/DDBJ whole genome shotgun (WGS) entry which is preliminary data.</text>
</comment>